<sequence>MTMKMKRIRKMKMRIMHRQKVSYLAMVRKMEVVMSLAVMMRIGKLKKNRMNQKA</sequence>
<name>A0A183NMC3_9TREM</name>
<evidence type="ECO:0000313" key="2">
    <source>
        <dbReference type="Proteomes" id="UP000269396"/>
    </source>
</evidence>
<dbReference type="AlphaFoldDB" id="A0A183NMC3"/>
<reference evidence="1 2" key="1">
    <citation type="submission" date="2018-11" db="EMBL/GenBank/DDBJ databases">
        <authorList>
            <consortium name="Pathogen Informatics"/>
        </authorList>
    </citation>
    <scope>NUCLEOTIDE SEQUENCE [LARGE SCALE GENOMIC DNA]</scope>
    <source>
        <strain>Denwood</strain>
        <strain evidence="2">Zambia</strain>
    </source>
</reference>
<organism evidence="1 2">
    <name type="scientific">Schistosoma mattheei</name>
    <dbReference type="NCBI Taxonomy" id="31246"/>
    <lineage>
        <taxon>Eukaryota</taxon>
        <taxon>Metazoa</taxon>
        <taxon>Spiralia</taxon>
        <taxon>Lophotrochozoa</taxon>
        <taxon>Platyhelminthes</taxon>
        <taxon>Trematoda</taxon>
        <taxon>Digenea</taxon>
        <taxon>Strigeidida</taxon>
        <taxon>Schistosomatoidea</taxon>
        <taxon>Schistosomatidae</taxon>
        <taxon>Schistosoma</taxon>
    </lineage>
</organism>
<dbReference type="EMBL" id="UZAL01005561">
    <property type="protein sequence ID" value="VDO93592.1"/>
    <property type="molecule type" value="Genomic_DNA"/>
</dbReference>
<dbReference type="Proteomes" id="UP000269396">
    <property type="component" value="Unassembled WGS sequence"/>
</dbReference>
<accession>A0A183NMC3</accession>
<keyword evidence="2" id="KW-1185">Reference proteome</keyword>
<protein>
    <submittedName>
        <fullName evidence="1">Uncharacterized protein</fullName>
    </submittedName>
</protein>
<proteinExistence type="predicted"/>
<evidence type="ECO:0000313" key="1">
    <source>
        <dbReference type="EMBL" id="VDO93592.1"/>
    </source>
</evidence>
<gene>
    <name evidence="1" type="ORF">SMTD_LOCUS3259</name>
</gene>